<feature type="region of interest" description="Disordered" evidence="2">
    <location>
        <begin position="550"/>
        <end position="595"/>
    </location>
</feature>
<dbReference type="AlphaFoldDB" id="A0A6G1EEU2"/>
<evidence type="ECO:0008006" key="5">
    <source>
        <dbReference type="Google" id="ProtNLM"/>
    </source>
</evidence>
<feature type="compositionally biased region" description="Low complexity" evidence="2">
    <location>
        <begin position="15"/>
        <end position="30"/>
    </location>
</feature>
<feature type="region of interest" description="Disordered" evidence="2">
    <location>
        <begin position="1"/>
        <end position="31"/>
    </location>
</feature>
<gene>
    <name evidence="3" type="ORF">E2562_002169</name>
</gene>
<reference evidence="3 4" key="1">
    <citation type="submission" date="2019-11" db="EMBL/GenBank/DDBJ databases">
        <title>Whole genome sequence of Oryza granulata.</title>
        <authorList>
            <person name="Li W."/>
        </authorList>
    </citation>
    <scope>NUCLEOTIDE SEQUENCE [LARGE SCALE GENOMIC DNA]</scope>
    <source>
        <strain evidence="4">cv. Menghai</strain>
        <tissue evidence="3">Leaf</tissue>
    </source>
</reference>
<feature type="region of interest" description="Disordered" evidence="2">
    <location>
        <begin position="83"/>
        <end position="105"/>
    </location>
</feature>
<keyword evidence="4" id="KW-1185">Reference proteome</keyword>
<dbReference type="Proteomes" id="UP000479710">
    <property type="component" value="Unassembled WGS sequence"/>
</dbReference>
<feature type="compositionally biased region" description="Low complexity" evidence="2">
    <location>
        <begin position="550"/>
        <end position="568"/>
    </location>
</feature>
<dbReference type="PANTHER" id="PTHR48459">
    <property type="entry name" value="CUE DOMAIN-CONTAINING PROTEIN"/>
    <property type="match status" value="1"/>
</dbReference>
<name>A0A6G1EEU2_9ORYZ</name>
<evidence type="ECO:0000313" key="3">
    <source>
        <dbReference type="EMBL" id="KAF0922932.1"/>
    </source>
</evidence>
<feature type="coiled-coil region" evidence="1">
    <location>
        <begin position="328"/>
        <end position="355"/>
    </location>
</feature>
<sequence>MASSSRKQPLSDRPSSSTAGSSSSAKGKMSTGDDQLDALVEVFPQLNFLTLVEVCMEYKNDIDGAADYIIHNVLPSILDENSADANEDSHMKGPASVDNNARPDPIKFDITDNKDDLLGESLMQLSRVESSGQDYLLEGSNCDCLVASAQNSKPETSAFDDDLATHDDELPELPIESNYSARLESLDNLIADENYKKVTLMSNVAALSQMLVDTELKEDKLKQAVLEASQAGNDISVKVEELKEMTMLATEENDKVAGEVSAEQSILTSEAQGLQARLSNISKERNNYVLIIEEMRQTLQRRLLVAETKTLAAEIEKVRRETLAEEMLNEHELLLDATKERSKKLEQQAQENIKLRELLMDRGQVVDALQGEMVGIFDKISQLQLGVHIQLPKPLQGSSSMSYPAKSADNTAQLQCRIDEPRLSDEQLQLASARLSSSSIKLVDNIAQAHYRVDEPQLHVDEPQLPAGELVLPVDEPSKVASSSLSNSLKSSDNIAHVLGRLFDVHFPIEDPLQLNSSSLCSSVKSSDNIEHRVDVDESLHFPLSILTSSEKSVASKSSSAAADSEAVFSDDEEIDDASSQNNFALDDSWDVVDA</sequence>
<proteinExistence type="predicted"/>
<dbReference type="OrthoDB" id="620544at2759"/>
<keyword evidence="1" id="KW-0175">Coiled coil</keyword>
<dbReference type="PANTHER" id="PTHR48459:SF1">
    <property type="entry name" value="CUE DOMAIN-CONTAINING PROTEIN"/>
    <property type="match status" value="1"/>
</dbReference>
<dbReference type="EMBL" id="SPHZ02000003">
    <property type="protein sequence ID" value="KAF0922932.1"/>
    <property type="molecule type" value="Genomic_DNA"/>
</dbReference>
<comment type="caution">
    <text evidence="3">The sequence shown here is derived from an EMBL/GenBank/DDBJ whole genome shotgun (WGS) entry which is preliminary data.</text>
</comment>
<evidence type="ECO:0000256" key="1">
    <source>
        <dbReference type="SAM" id="Coils"/>
    </source>
</evidence>
<evidence type="ECO:0000313" key="4">
    <source>
        <dbReference type="Proteomes" id="UP000479710"/>
    </source>
</evidence>
<accession>A0A6G1EEU2</accession>
<evidence type="ECO:0000256" key="2">
    <source>
        <dbReference type="SAM" id="MobiDB-lite"/>
    </source>
</evidence>
<organism evidence="3 4">
    <name type="scientific">Oryza meyeriana var. granulata</name>
    <dbReference type="NCBI Taxonomy" id="110450"/>
    <lineage>
        <taxon>Eukaryota</taxon>
        <taxon>Viridiplantae</taxon>
        <taxon>Streptophyta</taxon>
        <taxon>Embryophyta</taxon>
        <taxon>Tracheophyta</taxon>
        <taxon>Spermatophyta</taxon>
        <taxon>Magnoliopsida</taxon>
        <taxon>Liliopsida</taxon>
        <taxon>Poales</taxon>
        <taxon>Poaceae</taxon>
        <taxon>BOP clade</taxon>
        <taxon>Oryzoideae</taxon>
        <taxon>Oryzeae</taxon>
        <taxon>Oryzinae</taxon>
        <taxon>Oryza</taxon>
        <taxon>Oryza meyeriana</taxon>
    </lineage>
</organism>
<protein>
    <recommendedName>
        <fullName evidence="5">CUE domain-containing protein</fullName>
    </recommendedName>
</protein>